<dbReference type="RefSeq" id="WP_224783990.1">
    <property type="nucleotide sequence ID" value="NZ_CP118029.1"/>
</dbReference>
<accession>A0AAW5TK00</accession>
<feature type="region of interest" description="Disordered" evidence="1">
    <location>
        <begin position="61"/>
        <end position="80"/>
    </location>
</feature>
<evidence type="ECO:0008006" key="4">
    <source>
        <dbReference type="Google" id="ProtNLM"/>
    </source>
</evidence>
<dbReference type="EMBL" id="JAPAIK010000002">
    <property type="protein sequence ID" value="MCW1071607.1"/>
    <property type="molecule type" value="Genomic_DNA"/>
</dbReference>
<gene>
    <name evidence="2" type="ORF">OJ930_00760</name>
</gene>
<proteinExistence type="predicted"/>
<feature type="compositionally biased region" description="Low complexity" evidence="1">
    <location>
        <begin position="61"/>
        <end position="75"/>
    </location>
</feature>
<evidence type="ECO:0000256" key="1">
    <source>
        <dbReference type="SAM" id="MobiDB-lite"/>
    </source>
</evidence>
<protein>
    <recommendedName>
        <fullName evidence="4">Lipoprotein</fullName>
    </recommendedName>
</protein>
<evidence type="ECO:0000313" key="2">
    <source>
        <dbReference type="EMBL" id="MCW1071607.1"/>
    </source>
</evidence>
<sequence>MLSQGADSKFKFRRDKSALNDFSLHLAHLSLEVYHEKESLYSCFSLLAILFLTACGNNKKSTNTSSSEVPKTSSSQKAEQKSKVVEFSTTATDTVLYEIKGLTATYKGLEKDDYEYTLKLAYKNTSNKEYEVQTRNGKVNNISNSDDHKIIICSDTLKASAASEGSIKLPINALEAASITKPKVLECNLEVIYDITETIAKVPIKVTFE</sequence>
<dbReference type="AlphaFoldDB" id="A0AAW5TK00"/>
<comment type="caution">
    <text evidence="2">The sequence shown here is derived from an EMBL/GenBank/DDBJ whole genome shotgun (WGS) entry which is preliminary data.</text>
</comment>
<name>A0AAW5TK00_STRAP</name>
<evidence type="ECO:0000313" key="3">
    <source>
        <dbReference type="Proteomes" id="UP001208853"/>
    </source>
</evidence>
<reference evidence="2" key="1">
    <citation type="submission" date="2022-10" db="EMBL/GenBank/DDBJ databases">
        <title>Comparative genomic study of S. anginosus.</title>
        <authorList>
            <person name="Prasad A."/>
            <person name="Ene A."/>
            <person name="Jablonska S."/>
            <person name="Du J."/>
            <person name="Wolfe A.J."/>
            <person name="Putonti C."/>
        </authorList>
    </citation>
    <scope>NUCLEOTIDE SEQUENCE</scope>
    <source>
        <strain evidence="2">UMB6888</strain>
    </source>
</reference>
<organism evidence="2 3">
    <name type="scientific">Streptococcus anginosus</name>
    <dbReference type="NCBI Taxonomy" id="1328"/>
    <lineage>
        <taxon>Bacteria</taxon>
        <taxon>Bacillati</taxon>
        <taxon>Bacillota</taxon>
        <taxon>Bacilli</taxon>
        <taxon>Lactobacillales</taxon>
        <taxon>Streptococcaceae</taxon>
        <taxon>Streptococcus</taxon>
        <taxon>Streptococcus anginosus group</taxon>
    </lineage>
</organism>
<dbReference type="Proteomes" id="UP001208853">
    <property type="component" value="Unassembled WGS sequence"/>
</dbReference>